<dbReference type="InterPro" id="IPR045582">
    <property type="entry name" value="Trehalase-like_N"/>
</dbReference>
<dbReference type="PANTHER" id="PTHR31616:SF10">
    <property type="entry name" value="TREHALASE"/>
    <property type="match status" value="1"/>
</dbReference>
<evidence type="ECO:0000313" key="4">
    <source>
        <dbReference type="Proteomes" id="UP001200110"/>
    </source>
</evidence>
<evidence type="ECO:0000259" key="2">
    <source>
        <dbReference type="Pfam" id="PF19291"/>
    </source>
</evidence>
<dbReference type="RefSeq" id="WP_236997047.1">
    <property type="nucleotide sequence ID" value="NZ_JAKKOR010000003.1"/>
</dbReference>
<protein>
    <submittedName>
        <fullName evidence="3">Glycoside hydrolase family 15 protein</fullName>
    </submittedName>
</protein>
<dbReference type="Proteomes" id="UP001200110">
    <property type="component" value="Unassembled WGS sequence"/>
</dbReference>
<dbReference type="GO" id="GO:0016787">
    <property type="term" value="F:hydrolase activity"/>
    <property type="evidence" value="ECO:0007669"/>
    <property type="project" value="UniProtKB-KW"/>
</dbReference>
<dbReference type="PANTHER" id="PTHR31616">
    <property type="entry name" value="TREHALASE"/>
    <property type="match status" value="1"/>
</dbReference>
<name>A0ABS9IQJ5_9ACTN</name>
<sequence>MNSVAEGHGSDGGLLGREPRPNVLREYAFVADGERGALIGPGGDIGWMCAPRWDSSPLFDNLLGGRSFYEVRPAARFVWGGAYEPGSLVWHSRWVTGSGTVECVEALAYPGDEHRAVLLRQVRAVTGPAHVFATLTLDDVSGERLPDGLGWAMRSRDLHCRWSTPDPQAVTAATADRNSWQLTIMLAAGESCDLEFEVSDRPLPRRPDEMPRVWESTRRAWSRATPDLGGLCPTDARQSYAVMRGLTHRDGGTVAAVSTSMPERPGGSRNYDYRYVWIRDTSYCGIAAAVSGDTDLLAGSAAFVAARLREHGESLSPAYTVGGADVPSESRLGLPGYPGGSDRIGNWVRDQFQLDEFGEALSLFAHAARADCLGDDAHRAVSVAAEAIETLWQRPDAGIWEIENRRWTHSRLACVAGLRATADAIDDRHAEHRRRLADHILAETTRTSLTRDGRWQRADDDPGLDGALLEAGLRGAVDLTDPRSRLTLDAYLDRLTLDGYAYRFAHGDDPLGSVEGSFVLCGFWVAQSLHSQQRYTEAQAWFERIRCAYGPGRLYSEEFDAAQHQLRGNLPQAFVHASMIESSLLLDR</sequence>
<keyword evidence="3" id="KW-0378">Hydrolase</keyword>
<accession>A0ABS9IQJ5</accession>
<dbReference type="InterPro" id="IPR011613">
    <property type="entry name" value="GH15-like"/>
</dbReference>
<dbReference type="Pfam" id="PF19291">
    <property type="entry name" value="TREH_N"/>
    <property type="match status" value="1"/>
</dbReference>
<gene>
    <name evidence="3" type="ORF">L5G33_04975</name>
</gene>
<dbReference type="InterPro" id="IPR008928">
    <property type="entry name" value="6-hairpin_glycosidase_sf"/>
</dbReference>
<keyword evidence="4" id="KW-1185">Reference proteome</keyword>
<evidence type="ECO:0000259" key="1">
    <source>
        <dbReference type="Pfam" id="PF00723"/>
    </source>
</evidence>
<proteinExistence type="predicted"/>
<reference evidence="3 4" key="1">
    <citation type="submission" date="2022-01" db="EMBL/GenBank/DDBJ databases">
        <authorList>
            <person name="Huang Y."/>
        </authorList>
    </citation>
    <scope>NUCLEOTIDE SEQUENCE [LARGE SCALE GENOMIC DNA]</scope>
    <source>
        <strain evidence="3 4">HY366</strain>
    </source>
</reference>
<dbReference type="SUPFAM" id="SSF48208">
    <property type="entry name" value="Six-hairpin glycosidases"/>
    <property type="match status" value="1"/>
</dbReference>
<dbReference type="Gene3D" id="1.50.10.10">
    <property type="match status" value="1"/>
</dbReference>
<evidence type="ECO:0000313" key="3">
    <source>
        <dbReference type="EMBL" id="MCF8587823.1"/>
    </source>
</evidence>
<dbReference type="InterPro" id="IPR012341">
    <property type="entry name" value="6hp_glycosidase-like_sf"/>
</dbReference>
<feature type="domain" description="Trehalase-like N-terminal" evidence="2">
    <location>
        <begin position="26"/>
        <end position="130"/>
    </location>
</feature>
<dbReference type="Pfam" id="PF00723">
    <property type="entry name" value="Glyco_hydro_15"/>
    <property type="match status" value="1"/>
</dbReference>
<comment type="caution">
    <text evidence="3">The sequence shown here is derived from an EMBL/GenBank/DDBJ whole genome shotgun (WGS) entry which is preliminary data.</text>
</comment>
<feature type="domain" description="GH15-like" evidence="1">
    <location>
        <begin position="251"/>
        <end position="582"/>
    </location>
</feature>
<dbReference type="EMBL" id="JAKKOR010000003">
    <property type="protein sequence ID" value="MCF8587823.1"/>
    <property type="molecule type" value="Genomic_DNA"/>
</dbReference>
<organism evidence="3 4">
    <name type="scientific">Gordonia liuliyuniae</name>
    <dbReference type="NCBI Taxonomy" id="2911517"/>
    <lineage>
        <taxon>Bacteria</taxon>
        <taxon>Bacillati</taxon>
        <taxon>Actinomycetota</taxon>
        <taxon>Actinomycetes</taxon>
        <taxon>Mycobacteriales</taxon>
        <taxon>Gordoniaceae</taxon>
        <taxon>Gordonia</taxon>
    </lineage>
</organism>